<dbReference type="AlphaFoldDB" id="A0A2W5WP45"/>
<gene>
    <name evidence="3" type="ORF">DNL40_07335</name>
</gene>
<protein>
    <submittedName>
        <fullName evidence="3">Uncharacterized protein</fullName>
    </submittedName>
</protein>
<feature type="compositionally biased region" description="Low complexity" evidence="1">
    <location>
        <begin position="228"/>
        <end position="247"/>
    </location>
</feature>
<organism evidence="3 4">
    <name type="scientific">Xylanimonas oleitrophica</name>
    <dbReference type="NCBI Taxonomy" id="2607479"/>
    <lineage>
        <taxon>Bacteria</taxon>
        <taxon>Bacillati</taxon>
        <taxon>Actinomycetota</taxon>
        <taxon>Actinomycetes</taxon>
        <taxon>Micrococcales</taxon>
        <taxon>Promicromonosporaceae</taxon>
        <taxon>Xylanimonas</taxon>
    </lineage>
</organism>
<dbReference type="EMBL" id="QKWH01000004">
    <property type="protein sequence ID" value="PZR53329.1"/>
    <property type="molecule type" value="Genomic_DNA"/>
</dbReference>
<accession>A0A2W5WP45</accession>
<feature type="chain" id="PRO_5015844555" evidence="2">
    <location>
        <begin position="30"/>
        <end position="389"/>
    </location>
</feature>
<proteinExistence type="predicted"/>
<evidence type="ECO:0000256" key="1">
    <source>
        <dbReference type="SAM" id="MobiDB-lite"/>
    </source>
</evidence>
<comment type="caution">
    <text evidence="3">The sequence shown here is derived from an EMBL/GenBank/DDBJ whole genome shotgun (WGS) entry which is preliminary data.</text>
</comment>
<evidence type="ECO:0000313" key="4">
    <source>
        <dbReference type="Proteomes" id="UP000248783"/>
    </source>
</evidence>
<keyword evidence="4" id="KW-1185">Reference proteome</keyword>
<feature type="signal peptide" evidence="2">
    <location>
        <begin position="1"/>
        <end position="29"/>
    </location>
</feature>
<name>A0A2W5WP45_9MICO</name>
<evidence type="ECO:0000256" key="2">
    <source>
        <dbReference type="SAM" id="SignalP"/>
    </source>
</evidence>
<feature type="region of interest" description="Disordered" evidence="1">
    <location>
        <begin position="204"/>
        <end position="255"/>
    </location>
</feature>
<keyword evidence="2" id="KW-0732">Signal</keyword>
<evidence type="ECO:0000313" key="3">
    <source>
        <dbReference type="EMBL" id="PZR53329.1"/>
    </source>
</evidence>
<dbReference type="Proteomes" id="UP000248783">
    <property type="component" value="Unassembled WGS sequence"/>
</dbReference>
<reference evidence="3 4" key="1">
    <citation type="submission" date="2018-06" db="EMBL/GenBank/DDBJ databases">
        <title>Whole genome sequencing of a novel hydrocarbon degrading bacterial strain, PW21 isolated from oil contaminated produced water sample.</title>
        <authorList>
            <person name="Nagkirti P."/>
            <person name="Shaikh A."/>
            <person name="Gowdaman V."/>
            <person name="Engineer A.E."/>
            <person name="Dagar S."/>
            <person name="Dhakephalkar P.K."/>
        </authorList>
    </citation>
    <scope>NUCLEOTIDE SEQUENCE [LARGE SCALE GENOMIC DNA]</scope>
    <source>
        <strain evidence="3 4">PW21</strain>
    </source>
</reference>
<sequence>MPVHRARTRTAAVAVVLTMTMAVASAAWAAPVISAGAQSRAEAAVAERAAAQAAARAAAAERAARLAQSLDARSSSLQASWTAFRSNQLVAGLAGVDAAVAPVHEALEASPNASEELRAQAAAAVDAAHRAAVGVRVAAAGLGVLTDIDELEAAGQTYDEAVAALPPRAEELVAAQQAWQEEQDRIARERAAAEAAAKAAREAAAAAKRSSSGTVKRSGGGGSVHVQAATGGTTAAADAGPGEAPAPAAAPPAAPSYRAEAEAFLRTLPGGGGARIEWGDPQGHLGGVWMPGSSTIILNAARLDGRLDRTKDVLRHEIAHVHQNWTMASTGTSLSAYRARLDEIFGGNGIEKSADAVALLLGASSVRYQSSFTAEQYEAARAILAHRVP</sequence>